<feature type="transmembrane region" description="Helical" evidence="1">
    <location>
        <begin position="62"/>
        <end position="85"/>
    </location>
</feature>
<dbReference type="InterPro" id="IPR043993">
    <property type="entry name" value="T4SS_pilin"/>
</dbReference>
<gene>
    <name evidence="2" type="ORF">COV06_03310</name>
</gene>
<comment type="caution">
    <text evidence="2">The sequence shown here is derived from an EMBL/GenBank/DDBJ whole genome shotgun (WGS) entry which is preliminary data.</text>
</comment>
<evidence type="ECO:0000256" key="1">
    <source>
        <dbReference type="SAM" id="Phobius"/>
    </source>
</evidence>
<feature type="transmembrane region" description="Helical" evidence="1">
    <location>
        <begin position="97"/>
        <end position="120"/>
    </location>
</feature>
<proteinExistence type="predicted"/>
<dbReference type="Proteomes" id="UP000230084">
    <property type="component" value="Unassembled WGS sequence"/>
</dbReference>
<dbReference type="Pfam" id="PF18895">
    <property type="entry name" value="T4SS_pilin"/>
    <property type="match status" value="1"/>
</dbReference>
<keyword evidence="1" id="KW-0812">Transmembrane</keyword>
<protein>
    <submittedName>
        <fullName evidence="2">Uncharacterized protein</fullName>
    </submittedName>
</protein>
<keyword evidence="1" id="KW-0472">Membrane</keyword>
<organism evidence="2 3">
    <name type="scientific">Candidatus Uhrbacteria bacterium CG10_big_fil_rev_8_21_14_0_10_50_16</name>
    <dbReference type="NCBI Taxonomy" id="1975039"/>
    <lineage>
        <taxon>Bacteria</taxon>
        <taxon>Candidatus Uhriibacteriota</taxon>
    </lineage>
</organism>
<name>A0A2H0RLW8_9BACT</name>
<dbReference type="EMBL" id="PCYM01000006">
    <property type="protein sequence ID" value="PIR47460.1"/>
    <property type="molecule type" value="Genomic_DNA"/>
</dbReference>
<accession>A0A2H0RLW8</accession>
<reference evidence="2 3" key="1">
    <citation type="submission" date="2017-09" db="EMBL/GenBank/DDBJ databases">
        <title>Depth-based differentiation of microbial function through sediment-hosted aquifers and enrichment of novel symbionts in the deep terrestrial subsurface.</title>
        <authorList>
            <person name="Probst A.J."/>
            <person name="Ladd B."/>
            <person name="Jarett J.K."/>
            <person name="Geller-Mcgrath D.E."/>
            <person name="Sieber C.M."/>
            <person name="Emerson J.B."/>
            <person name="Anantharaman K."/>
            <person name="Thomas B.C."/>
            <person name="Malmstrom R."/>
            <person name="Stieglmeier M."/>
            <person name="Klingl A."/>
            <person name="Woyke T."/>
            <person name="Ryan C.M."/>
            <person name="Banfield J.F."/>
        </authorList>
    </citation>
    <scope>NUCLEOTIDE SEQUENCE [LARGE SCALE GENOMIC DNA]</scope>
    <source>
        <strain evidence="2">CG10_big_fil_rev_8_21_14_0_10_50_16</strain>
    </source>
</reference>
<sequence length="183" mass="18656">MIPFIHTALAANATIPNTPGLSTGTAIDASGIIPTCATKPGGPDANLALDCALQLFINIADILMGMVGIILLVVIVWGGVLYLTARGDSAKVTKATKMFISSFIGLLIVFGAFSGVQYGVNVLRSGDASSVSSSEFLTCGAPPPAPVSEQLNNGKACAPGFICKAGVCCDTTDAEGECYIQQP</sequence>
<dbReference type="AlphaFoldDB" id="A0A2H0RLW8"/>
<evidence type="ECO:0000313" key="3">
    <source>
        <dbReference type="Proteomes" id="UP000230084"/>
    </source>
</evidence>
<keyword evidence="1" id="KW-1133">Transmembrane helix</keyword>
<evidence type="ECO:0000313" key="2">
    <source>
        <dbReference type="EMBL" id="PIR47460.1"/>
    </source>
</evidence>